<name>A0A178Z2Z7_9EURO</name>
<dbReference type="Proteomes" id="UP000078343">
    <property type="component" value="Unassembled WGS sequence"/>
</dbReference>
<organism evidence="3 4">
    <name type="scientific">Fonsecaea erecta</name>
    <dbReference type="NCBI Taxonomy" id="1367422"/>
    <lineage>
        <taxon>Eukaryota</taxon>
        <taxon>Fungi</taxon>
        <taxon>Dikarya</taxon>
        <taxon>Ascomycota</taxon>
        <taxon>Pezizomycotina</taxon>
        <taxon>Eurotiomycetes</taxon>
        <taxon>Chaetothyriomycetidae</taxon>
        <taxon>Chaetothyriales</taxon>
        <taxon>Herpotrichiellaceae</taxon>
        <taxon>Fonsecaea</taxon>
    </lineage>
</organism>
<proteinExistence type="inferred from homology"/>
<feature type="binding site" evidence="2">
    <location>
        <position position="83"/>
    </location>
    <ligand>
        <name>Mg(2+)</name>
        <dbReference type="ChEBI" id="CHEBI:18420"/>
        <label>1</label>
        <note>catalytic</note>
    </ligand>
</feature>
<evidence type="ECO:0000313" key="4">
    <source>
        <dbReference type="Proteomes" id="UP000078343"/>
    </source>
</evidence>
<dbReference type="RefSeq" id="XP_018687464.1">
    <property type="nucleotide sequence ID" value="XM_018843137.1"/>
</dbReference>
<evidence type="ECO:0000256" key="1">
    <source>
        <dbReference type="ARBA" id="ARBA00009759"/>
    </source>
</evidence>
<keyword evidence="2" id="KW-0460">Magnesium</keyword>
<dbReference type="GO" id="GO:0046872">
    <property type="term" value="F:metal ion binding"/>
    <property type="evidence" value="ECO:0007669"/>
    <property type="project" value="UniProtKB-KW"/>
</dbReference>
<reference evidence="3 4" key="1">
    <citation type="submission" date="2016-04" db="EMBL/GenBank/DDBJ databases">
        <title>Draft genome of Fonsecaea erecta CBS 125763.</title>
        <authorList>
            <person name="Weiss V.A."/>
            <person name="Vicente V.A."/>
            <person name="Raittz R.T."/>
            <person name="Moreno L.F."/>
            <person name="De Souza E.M."/>
            <person name="Pedrosa F.O."/>
            <person name="Steffens M.B."/>
            <person name="Faoro H."/>
            <person name="Tadra-Sfeir M.Z."/>
            <person name="Najafzadeh M.J."/>
            <person name="Felipe M.S."/>
            <person name="Teixeira M."/>
            <person name="Sun J."/>
            <person name="Xi L."/>
            <person name="Gomes R."/>
            <person name="De Azevedo C.M."/>
            <person name="Salgado C.G."/>
            <person name="Da Silva M.B."/>
            <person name="Nascimento M.F."/>
            <person name="Queiroz-Telles F."/>
            <person name="Attili D.S."/>
            <person name="Gorbushina A."/>
        </authorList>
    </citation>
    <scope>NUCLEOTIDE SEQUENCE [LARGE SCALE GENOMIC DNA]</scope>
    <source>
        <strain evidence="3 4">CBS 125763</strain>
    </source>
</reference>
<dbReference type="SUPFAM" id="SSF56655">
    <property type="entry name" value="Carbohydrate phosphatase"/>
    <property type="match status" value="1"/>
</dbReference>
<gene>
    <name evidence="3" type="ORF">AYL99_11632</name>
</gene>
<dbReference type="Gene3D" id="3.30.540.10">
    <property type="entry name" value="Fructose-1,6-Bisphosphatase, subunit A, domain 1"/>
    <property type="match status" value="1"/>
</dbReference>
<comment type="caution">
    <text evidence="3">The sequence shown here is derived from an EMBL/GenBank/DDBJ whole genome shotgun (WGS) entry which is preliminary data.</text>
</comment>
<dbReference type="GeneID" id="30015800"/>
<keyword evidence="4" id="KW-1185">Reference proteome</keyword>
<protein>
    <recommendedName>
        <fullName evidence="5">Inositol monophosphatase</fullName>
    </recommendedName>
</protein>
<evidence type="ECO:0000256" key="2">
    <source>
        <dbReference type="PIRSR" id="PIRSR600760-2"/>
    </source>
</evidence>
<evidence type="ECO:0008006" key="5">
    <source>
        <dbReference type="Google" id="ProtNLM"/>
    </source>
</evidence>
<comment type="similarity">
    <text evidence="1">Belongs to the inositol monophosphatase superfamily.</text>
</comment>
<dbReference type="EMBL" id="LVYI01000015">
    <property type="protein sequence ID" value="OAP54097.1"/>
    <property type="molecule type" value="Genomic_DNA"/>
</dbReference>
<accession>A0A178Z2Z7</accession>
<feature type="binding site" evidence="2">
    <location>
        <position position="82"/>
    </location>
    <ligand>
        <name>Mg(2+)</name>
        <dbReference type="ChEBI" id="CHEBI:18420"/>
        <label>1</label>
        <note>catalytic</note>
    </ligand>
</feature>
<comment type="cofactor">
    <cofactor evidence="2">
        <name>Mg(2+)</name>
        <dbReference type="ChEBI" id="CHEBI:18420"/>
    </cofactor>
</comment>
<sequence length="264" mass="29287">MAISLDRRELEQVAFNAAKESMSYIESVTVGNEGPFAIAAAASRIVQTHITNKLRDLFPTDNVLDAPIEKGTSGRTWVVKPIDSVTQFVEGKRDWVISFGLFDGKRPIFGVAYVPGRARMISGGAYWPPTLNGNHLQEPSPFPPDRRLFFAVSWEIDKWDSAFLELAEHNAMFRFREGPVQTLVMMMAGFFDGYISDWVTVNDLMGSLPILRALGLTYDIAPAGGKGVKVQVGRANRGPVRGVLDDHNCLARLINEQLEENSED</sequence>
<keyword evidence="2" id="KW-0479">Metal-binding</keyword>
<dbReference type="Pfam" id="PF00459">
    <property type="entry name" value="Inositol_P"/>
    <property type="match status" value="1"/>
</dbReference>
<dbReference type="AlphaFoldDB" id="A0A178Z2Z7"/>
<feature type="binding site" evidence="2">
    <location>
        <position position="203"/>
    </location>
    <ligand>
        <name>Mg(2+)</name>
        <dbReference type="ChEBI" id="CHEBI:18420"/>
        <label>1</label>
        <note>catalytic</note>
    </ligand>
</feature>
<evidence type="ECO:0000313" key="3">
    <source>
        <dbReference type="EMBL" id="OAP54097.1"/>
    </source>
</evidence>
<dbReference type="InterPro" id="IPR000760">
    <property type="entry name" value="Inositol_monophosphatase-like"/>
</dbReference>
<dbReference type="STRING" id="1367422.A0A178Z2Z7"/>